<feature type="transmembrane region" description="Helical" evidence="1">
    <location>
        <begin position="27"/>
        <end position="49"/>
    </location>
</feature>
<dbReference type="AlphaFoldDB" id="A0A090N096"/>
<proteinExistence type="predicted"/>
<reference evidence="4" key="2">
    <citation type="submission" date="2020-12" db="UniProtKB">
        <authorList>
            <consortium name="WormBaseParasite"/>
        </authorList>
    </citation>
    <scope>IDENTIFICATION</scope>
</reference>
<accession>A0A090N096</accession>
<dbReference type="GeneID" id="36382673"/>
<dbReference type="EMBL" id="LN609529">
    <property type="protein sequence ID" value="CEF70300.1"/>
    <property type="molecule type" value="Genomic_DNA"/>
</dbReference>
<evidence type="ECO:0000313" key="5">
    <source>
        <dbReference type="WormBase" id="SRAE_2000493300"/>
    </source>
</evidence>
<protein>
    <submittedName>
        <fullName evidence="2 4">Uncharacterized protein</fullName>
    </submittedName>
</protein>
<evidence type="ECO:0000313" key="4">
    <source>
        <dbReference type="WBParaSite" id="SRAE_2000493300.1"/>
    </source>
</evidence>
<dbReference type="RefSeq" id="XP_024509499.1">
    <property type="nucleotide sequence ID" value="XM_024643876.1"/>
</dbReference>
<gene>
    <name evidence="2 4 5" type="ORF">SRAE_2000493300</name>
</gene>
<keyword evidence="3" id="KW-1185">Reference proteome</keyword>
<dbReference type="OrthoDB" id="5772927at2759"/>
<keyword evidence="1" id="KW-0472">Membrane</keyword>
<evidence type="ECO:0000313" key="2">
    <source>
        <dbReference type="EMBL" id="CEF70300.1"/>
    </source>
</evidence>
<keyword evidence="1" id="KW-0812">Transmembrane</keyword>
<keyword evidence="1" id="KW-1133">Transmembrane helix</keyword>
<reference evidence="2 3" key="1">
    <citation type="submission" date="2014-09" db="EMBL/GenBank/DDBJ databases">
        <authorList>
            <person name="Martin A.A."/>
        </authorList>
    </citation>
    <scope>NUCLEOTIDE SEQUENCE</scope>
    <source>
        <strain evidence="3">ED321</strain>
        <strain evidence="2">ED321 Heterogonic</strain>
    </source>
</reference>
<dbReference type="WBParaSite" id="SRAE_2000493300.1">
    <property type="protein sequence ID" value="SRAE_2000493300.1"/>
    <property type="gene ID" value="WBGene00265180"/>
</dbReference>
<organism evidence="2">
    <name type="scientific">Strongyloides ratti</name>
    <name type="common">Parasitic roundworm</name>
    <dbReference type="NCBI Taxonomy" id="34506"/>
    <lineage>
        <taxon>Eukaryota</taxon>
        <taxon>Metazoa</taxon>
        <taxon>Ecdysozoa</taxon>
        <taxon>Nematoda</taxon>
        <taxon>Chromadorea</taxon>
        <taxon>Rhabditida</taxon>
        <taxon>Tylenchina</taxon>
        <taxon>Panagrolaimomorpha</taxon>
        <taxon>Strongyloidoidea</taxon>
        <taxon>Strongyloididae</taxon>
        <taxon>Strongyloides</taxon>
    </lineage>
</organism>
<dbReference type="WormBase" id="SRAE_2000493300">
    <property type="protein sequence ID" value="SRP11576"/>
    <property type="gene ID" value="WBGene00265180"/>
</dbReference>
<feature type="transmembrane region" description="Helical" evidence="1">
    <location>
        <begin position="142"/>
        <end position="165"/>
    </location>
</feature>
<name>A0A090N096_STRRB</name>
<dbReference type="OMA" id="HFGPIWP"/>
<feature type="transmembrane region" description="Helical" evidence="1">
    <location>
        <begin position="55"/>
        <end position="83"/>
    </location>
</feature>
<dbReference type="Proteomes" id="UP000035682">
    <property type="component" value="Unplaced"/>
</dbReference>
<evidence type="ECO:0000256" key="1">
    <source>
        <dbReference type="SAM" id="Phobius"/>
    </source>
</evidence>
<dbReference type="CTD" id="36382673"/>
<sequence>MIQKKFDKNDSFYYAPAAFGLFHYKDAAIIGAILGISTLAITGLTFYFLQNTYHITGILTTITAFVVIVSFIITTILMVIGIVKEKPNLMWPQMTILQFENISLFILGTFSIISMACGTTATKFLFGFLVNVPEIENHLGPIWPFNIAAASFVGCLLCIWFQVLLRGAYDYLLDKEFFEGIEKIELK</sequence>
<evidence type="ECO:0000313" key="3">
    <source>
        <dbReference type="Proteomes" id="UP000035682"/>
    </source>
</evidence>
<feature type="transmembrane region" description="Helical" evidence="1">
    <location>
        <begin position="104"/>
        <end position="130"/>
    </location>
</feature>